<accession>A0A3D4SZC4</accession>
<gene>
    <name evidence="1" type="ORF">DIW82_07510</name>
</gene>
<dbReference type="Proteomes" id="UP000261739">
    <property type="component" value="Unassembled WGS sequence"/>
</dbReference>
<dbReference type="NCBIfam" id="NF038022">
    <property type="entry name" value="PorACj_fam"/>
    <property type="match status" value="1"/>
</dbReference>
<protein>
    <submittedName>
        <fullName evidence="1">Uncharacterized protein</fullName>
    </submittedName>
</protein>
<comment type="caution">
    <text evidence="1">The sequence shown here is derived from an EMBL/GenBank/DDBJ whole genome shotgun (WGS) entry which is preliminary data.</text>
</comment>
<dbReference type="AlphaFoldDB" id="A0A3D4SZC4"/>
<proteinExistence type="predicted"/>
<reference evidence="1 2" key="1">
    <citation type="journal article" date="2018" name="Nat. Biotechnol.">
        <title>A standardized bacterial taxonomy based on genome phylogeny substantially revises the tree of life.</title>
        <authorList>
            <person name="Parks D.H."/>
            <person name="Chuvochina M."/>
            <person name="Waite D.W."/>
            <person name="Rinke C."/>
            <person name="Skarshewski A."/>
            <person name="Chaumeil P.A."/>
            <person name="Hugenholtz P."/>
        </authorList>
    </citation>
    <scope>NUCLEOTIDE SEQUENCE [LARGE SCALE GENOMIC DNA]</scope>
    <source>
        <strain evidence="1">UBA11247</strain>
    </source>
</reference>
<organism evidence="1 2">
    <name type="scientific">Corynebacterium nuruki</name>
    <dbReference type="NCBI Taxonomy" id="1032851"/>
    <lineage>
        <taxon>Bacteria</taxon>
        <taxon>Bacillati</taxon>
        <taxon>Actinomycetota</taxon>
        <taxon>Actinomycetes</taxon>
        <taxon>Mycobacteriales</taxon>
        <taxon>Corynebacteriaceae</taxon>
        <taxon>Corynebacterium</taxon>
    </lineage>
</organism>
<name>A0A3D4SZC4_9CORY</name>
<evidence type="ECO:0000313" key="2">
    <source>
        <dbReference type="Proteomes" id="UP000261739"/>
    </source>
</evidence>
<sequence>MTAPGPGPGSLTNLRDLTNLTNKECITMDLSALTELFGQLAGFFGGFKDVFSGLGAIFENGAALSSGSEGAEAGA</sequence>
<dbReference type="EMBL" id="DQID01000194">
    <property type="protein sequence ID" value="HCT14628.1"/>
    <property type="molecule type" value="Genomic_DNA"/>
</dbReference>
<dbReference type="STRING" id="863239.GCA_000213935_01619"/>
<evidence type="ECO:0000313" key="1">
    <source>
        <dbReference type="EMBL" id="HCT14628.1"/>
    </source>
</evidence>